<feature type="domain" description="Mre11 accessory DNA binding capping" evidence="6">
    <location>
        <begin position="272"/>
        <end position="327"/>
    </location>
</feature>
<protein>
    <recommendedName>
        <fullName evidence="4">Nuclease SbcCD subunit D</fullName>
    </recommendedName>
</protein>
<comment type="subunit">
    <text evidence="4">Heterodimer of SbcC and SbcD.</text>
</comment>
<dbReference type="Gene3D" id="3.30.160.210">
    <property type="entry name" value="DNA double-strand break repair nuclease"/>
    <property type="match status" value="1"/>
</dbReference>
<accession>B9K7R6</accession>
<dbReference type="Pfam" id="PF22161">
    <property type="entry name" value="Mre11_C_bact"/>
    <property type="match status" value="1"/>
</dbReference>
<dbReference type="Proteomes" id="UP000000445">
    <property type="component" value="Chromosome"/>
</dbReference>
<dbReference type="PANTHER" id="PTHR30337">
    <property type="entry name" value="COMPONENT OF ATP-DEPENDENT DSDNA EXONUCLEASE"/>
    <property type="match status" value="1"/>
</dbReference>
<dbReference type="EMBL" id="CP000916">
    <property type="protein sequence ID" value="ACM22999.1"/>
    <property type="molecule type" value="Genomic_DNA"/>
</dbReference>
<dbReference type="Pfam" id="PF00149">
    <property type="entry name" value="Metallophos"/>
    <property type="match status" value="1"/>
</dbReference>
<dbReference type="CDD" id="cd00840">
    <property type="entry name" value="MPP_Mre11_N"/>
    <property type="match status" value="1"/>
</dbReference>
<gene>
    <name evidence="4" type="primary">sbcD</name>
    <name evidence="8" type="ordered locus">CTN_0823</name>
</gene>
<dbReference type="HOGENOM" id="CLU_038045_3_1_0"/>
<dbReference type="Pfam" id="PF22155">
    <property type="entry name" value="Mre11_acc_DNA_cap"/>
    <property type="match status" value="1"/>
</dbReference>
<keyword evidence="2 4" id="KW-0378">Hydrolase</keyword>
<dbReference type="InterPro" id="IPR004593">
    <property type="entry name" value="SbcD"/>
</dbReference>
<evidence type="ECO:0000256" key="4">
    <source>
        <dbReference type="RuleBase" id="RU363069"/>
    </source>
</evidence>
<proteinExistence type="inferred from homology"/>
<dbReference type="GO" id="GO:0006310">
    <property type="term" value="P:DNA recombination"/>
    <property type="evidence" value="ECO:0007669"/>
    <property type="project" value="UniProtKB-KW"/>
</dbReference>
<reference evidence="8 9" key="1">
    <citation type="journal article" date="2009" name="Biosci. Biotechnol. Biochem.">
        <title>WeGAS: a web-based microbial genome annotation system.</title>
        <authorList>
            <person name="Lee D."/>
            <person name="Seo H."/>
            <person name="Park C."/>
            <person name="Park K."/>
        </authorList>
    </citation>
    <scope>NUCLEOTIDE SEQUENCE [LARGE SCALE GENOMIC DNA]</scope>
    <source>
        <strain evidence="9">ATCC 49049 / DSM 4359 / NBRC 107923 / NS-E</strain>
    </source>
</reference>
<name>B9K7R6_THENN</name>
<keyword evidence="4" id="KW-0255">Endonuclease</keyword>
<evidence type="ECO:0000313" key="8">
    <source>
        <dbReference type="EMBL" id="ACM22999.1"/>
    </source>
</evidence>
<dbReference type="SUPFAM" id="SSF56300">
    <property type="entry name" value="Metallo-dependent phosphatases"/>
    <property type="match status" value="1"/>
</dbReference>
<dbReference type="InterPro" id="IPR029052">
    <property type="entry name" value="Metallo-depent_PP-like"/>
</dbReference>
<dbReference type="GO" id="GO:0006260">
    <property type="term" value="P:DNA replication"/>
    <property type="evidence" value="ECO:0007669"/>
    <property type="project" value="UniProtKB-KW"/>
</dbReference>
<comment type="similarity">
    <text evidence="4">Belongs to the SbcD family.</text>
</comment>
<dbReference type="STRING" id="309803.CTN_0823"/>
<dbReference type="AlphaFoldDB" id="B9K7R6"/>
<dbReference type="Gene3D" id="6.10.140.980">
    <property type="match status" value="1"/>
</dbReference>
<dbReference type="GO" id="GO:0004519">
    <property type="term" value="F:endonuclease activity"/>
    <property type="evidence" value="ECO:0007669"/>
    <property type="project" value="UniProtKB-KW"/>
</dbReference>
<dbReference type="eggNOG" id="COG0420">
    <property type="taxonomic scope" value="Bacteria"/>
</dbReference>
<dbReference type="InterPro" id="IPR054045">
    <property type="entry name" value="Mre11_C"/>
</dbReference>
<dbReference type="RefSeq" id="WP_015919316.1">
    <property type="nucleotide sequence ID" value="NC_011978.1"/>
</dbReference>
<dbReference type="InterPro" id="IPR041796">
    <property type="entry name" value="Mre11_N"/>
</dbReference>
<keyword evidence="1 4" id="KW-0540">Nuclease</keyword>
<evidence type="ECO:0000259" key="6">
    <source>
        <dbReference type="Pfam" id="PF22155"/>
    </source>
</evidence>
<dbReference type="NCBIfam" id="TIGR00619">
    <property type="entry name" value="sbcd"/>
    <property type="match status" value="1"/>
</dbReference>
<comment type="function">
    <text evidence="4">SbcCD cleaves DNA hairpin structures. These structures can inhibit DNA replication and are intermediates in certain DNA recombination reactions. The complex acts as a 3'-&gt;5' double strand exonuclease that can open hairpins. It also has a 5' single-strand endonuclease activity.</text>
</comment>
<dbReference type="InterPro" id="IPR054406">
    <property type="entry name" value="Mre11_acc_DNA_cap"/>
</dbReference>
<keyword evidence="4" id="KW-0233">DNA recombination</keyword>
<organism evidence="8 9">
    <name type="scientific">Thermotoga neapolitana (strain ATCC 49049 / DSM 4359 / NBRC 107923 / NS-E)</name>
    <dbReference type="NCBI Taxonomy" id="309803"/>
    <lineage>
        <taxon>Bacteria</taxon>
        <taxon>Thermotogati</taxon>
        <taxon>Thermotogota</taxon>
        <taxon>Thermotogae</taxon>
        <taxon>Thermotogales</taxon>
        <taxon>Thermotogaceae</taxon>
        <taxon>Thermotoga</taxon>
    </lineage>
</organism>
<dbReference type="GO" id="GO:0008408">
    <property type="term" value="F:3'-5' exonuclease activity"/>
    <property type="evidence" value="ECO:0007669"/>
    <property type="project" value="InterPro"/>
</dbReference>
<dbReference type="KEGG" id="tna:CTN_0823"/>
<keyword evidence="9" id="KW-1185">Reference proteome</keyword>
<dbReference type="InterPro" id="IPR004843">
    <property type="entry name" value="Calcineurin-like_PHP"/>
</dbReference>
<dbReference type="Gene3D" id="3.60.21.10">
    <property type="match status" value="1"/>
</dbReference>
<dbReference type="InterPro" id="IPR050535">
    <property type="entry name" value="DNA_Repair-Maintenance_Comp"/>
</dbReference>
<sequence length="383" mass="44071">MIELEELKILHTADWHFGLTSWSSSKPRDRRAEINEALDRVIEEARKEGVDLFLVAGDLLHNRSNPGVTAMKDVMEYLKKMLQIAPVVVLLGNHDWRGLTAFGDLLQVLSDDLVFLRYPEPVDVVAGRGQKVRILPFPYPEESEDLEAKISRGRDFRQWLEKKLAKLKEAGKEDFAVFVGHFTVEGLEPYAGAEQGREIVINRNLIPFFADYVALGHLHGFHVVQEQPLMIYSGSPIRLDFGEEKDEKGAVLVVVKKGSEPVFRKIDTNPLPLKTLFYRTLDTSARREIKDFCRTFPGYVRITYEEDPLNMAHELLGEIDNVVKVEKRIEKVFQSGVDDVREEISKLDFFELFKEYVKTRVKDHENLIKLFEELLEEVKGNET</sequence>
<evidence type="ECO:0000259" key="5">
    <source>
        <dbReference type="Pfam" id="PF00149"/>
    </source>
</evidence>
<evidence type="ECO:0000256" key="3">
    <source>
        <dbReference type="ARBA" id="ARBA00022839"/>
    </source>
</evidence>
<feature type="domain" description="Mre11 C-terminal" evidence="7">
    <location>
        <begin position="340"/>
        <end position="382"/>
    </location>
</feature>
<feature type="domain" description="Calcineurin-like phosphoesterase" evidence="5">
    <location>
        <begin position="7"/>
        <end position="220"/>
    </location>
</feature>
<evidence type="ECO:0000259" key="7">
    <source>
        <dbReference type="Pfam" id="PF22161"/>
    </source>
</evidence>
<keyword evidence="3 4" id="KW-0269">Exonuclease</keyword>
<dbReference type="PANTHER" id="PTHR30337:SF0">
    <property type="entry name" value="NUCLEASE SBCCD SUBUNIT D"/>
    <property type="match status" value="1"/>
</dbReference>
<evidence type="ECO:0000313" key="9">
    <source>
        <dbReference type="Proteomes" id="UP000000445"/>
    </source>
</evidence>
<evidence type="ECO:0000256" key="1">
    <source>
        <dbReference type="ARBA" id="ARBA00022722"/>
    </source>
</evidence>
<keyword evidence="4" id="KW-0235">DNA replication</keyword>
<evidence type="ECO:0000256" key="2">
    <source>
        <dbReference type="ARBA" id="ARBA00022801"/>
    </source>
</evidence>